<evidence type="ECO:0008006" key="4">
    <source>
        <dbReference type="Google" id="ProtNLM"/>
    </source>
</evidence>
<keyword evidence="1" id="KW-0472">Membrane</keyword>
<keyword evidence="1" id="KW-1133">Transmembrane helix</keyword>
<dbReference type="Proteomes" id="UP001432000">
    <property type="component" value="Chromosome"/>
</dbReference>
<keyword evidence="1" id="KW-0812">Transmembrane</keyword>
<protein>
    <recommendedName>
        <fullName evidence="4">DUF2613 domain-containing protein</fullName>
    </recommendedName>
</protein>
<evidence type="ECO:0000256" key="1">
    <source>
        <dbReference type="SAM" id="Phobius"/>
    </source>
</evidence>
<reference evidence="2 3" key="1">
    <citation type="submission" date="2024-03" db="EMBL/GenBank/DDBJ databases">
        <title>Natural products discovery in diverse microorganisms through a two-stage MS feature dereplication strategy.</title>
        <authorList>
            <person name="Zhang R."/>
        </authorList>
    </citation>
    <scope>NUCLEOTIDE SEQUENCE [LARGE SCALE GENOMIC DNA]</scope>
    <source>
        <strain evidence="2 3">18930</strain>
    </source>
</reference>
<dbReference type="EMBL" id="CP147846">
    <property type="protein sequence ID" value="WXG67838.1"/>
    <property type="molecule type" value="Genomic_DNA"/>
</dbReference>
<proteinExistence type="predicted"/>
<feature type="transmembrane region" description="Helical" evidence="1">
    <location>
        <begin position="12"/>
        <end position="32"/>
    </location>
</feature>
<dbReference type="RefSeq" id="WP_338887646.1">
    <property type="nucleotide sequence ID" value="NZ_CP147846.1"/>
</dbReference>
<sequence length="60" mass="6525">MKRRGVQNVTTTIKLAGFVLGITAVFFLAYVIGTAVGPVGVETPVNHEHAQVEHVEVEHR</sequence>
<gene>
    <name evidence="2" type="ORF">WDS16_21845</name>
</gene>
<organism evidence="2 3">
    <name type="scientific">Rhodococcus sovatensis</name>
    <dbReference type="NCBI Taxonomy" id="1805840"/>
    <lineage>
        <taxon>Bacteria</taxon>
        <taxon>Bacillati</taxon>
        <taxon>Actinomycetota</taxon>
        <taxon>Actinomycetes</taxon>
        <taxon>Mycobacteriales</taxon>
        <taxon>Nocardiaceae</taxon>
        <taxon>Rhodococcus</taxon>
    </lineage>
</organism>
<keyword evidence="3" id="KW-1185">Reference proteome</keyword>
<evidence type="ECO:0000313" key="2">
    <source>
        <dbReference type="EMBL" id="WXG67838.1"/>
    </source>
</evidence>
<name>A0ABZ2PL19_9NOCA</name>
<evidence type="ECO:0000313" key="3">
    <source>
        <dbReference type="Proteomes" id="UP001432000"/>
    </source>
</evidence>
<accession>A0ABZ2PL19</accession>